<proteinExistence type="predicted"/>
<gene>
    <name evidence="1" type="ORF">HAX54_006029</name>
</gene>
<accession>A0ABS8RUF1</accession>
<comment type="caution">
    <text evidence="1">The sequence shown here is derived from an EMBL/GenBank/DDBJ whole genome shotgun (WGS) entry which is preliminary data.</text>
</comment>
<evidence type="ECO:0000313" key="1">
    <source>
        <dbReference type="EMBL" id="MCD7450396.1"/>
    </source>
</evidence>
<sequence length="61" mass="6854">SNSGNTNNSGGNQGQSHNPLRKRSVNLLAFVYFKTTLVDFLNSWWLNSGETFHVTNNLQDL</sequence>
<protein>
    <submittedName>
        <fullName evidence="1">Uncharacterized protein</fullName>
    </submittedName>
</protein>
<reference evidence="1 2" key="1">
    <citation type="journal article" date="2021" name="BMC Genomics">
        <title>Datura genome reveals duplications of psychoactive alkaloid biosynthetic genes and high mutation rate following tissue culture.</title>
        <authorList>
            <person name="Rajewski A."/>
            <person name="Carter-House D."/>
            <person name="Stajich J."/>
            <person name="Litt A."/>
        </authorList>
    </citation>
    <scope>NUCLEOTIDE SEQUENCE [LARGE SCALE GENOMIC DNA]</scope>
    <source>
        <strain evidence="1">AR-01</strain>
    </source>
</reference>
<dbReference type="EMBL" id="JACEIK010000130">
    <property type="protein sequence ID" value="MCD7450396.1"/>
    <property type="molecule type" value="Genomic_DNA"/>
</dbReference>
<keyword evidence="2" id="KW-1185">Reference proteome</keyword>
<dbReference type="Proteomes" id="UP000823775">
    <property type="component" value="Unassembled WGS sequence"/>
</dbReference>
<name>A0ABS8RUF1_DATST</name>
<evidence type="ECO:0000313" key="2">
    <source>
        <dbReference type="Proteomes" id="UP000823775"/>
    </source>
</evidence>
<feature type="non-terminal residue" evidence="1">
    <location>
        <position position="61"/>
    </location>
</feature>
<organism evidence="1 2">
    <name type="scientific">Datura stramonium</name>
    <name type="common">Jimsonweed</name>
    <name type="synonym">Common thornapple</name>
    <dbReference type="NCBI Taxonomy" id="4076"/>
    <lineage>
        <taxon>Eukaryota</taxon>
        <taxon>Viridiplantae</taxon>
        <taxon>Streptophyta</taxon>
        <taxon>Embryophyta</taxon>
        <taxon>Tracheophyta</taxon>
        <taxon>Spermatophyta</taxon>
        <taxon>Magnoliopsida</taxon>
        <taxon>eudicotyledons</taxon>
        <taxon>Gunneridae</taxon>
        <taxon>Pentapetalae</taxon>
        <taxon>asterids</taxon>
        <taxon>lamiids</taxon>
        <taxon>Solanales</taxon>
        <taxon>Solanaceae</taxon>
        <taxon>Solanoideae</taxon>
        <taxon>Datureae</taxon>
        <taxon>Datura</taxon>
    </lineage>
</organism>
<feature type="non-terminal residue" evidence="1">
    <location>
        <position position="1"/>
    </location>
</feature>